<feature type="non-terminal residue" evidence="2">
    <location>
        <position position="82"/>
    </location>
</feature>
<gene>
    <name evidence="2" type="ORF">LCGC14_2364220</name>
</gene>
<feature type="domain" description="Calcineurin-like phosphoesterase" evidence="1">
    <location>
        <begin position="1"/>
        <end position="76"/>
    </location>
</feature>
<dbReference type="InterPro" id="IPR029052">
    <property type="entry name" value="Metallo-depent_PP-like"/>
</dbReference>
<accession>A0A0F9F0G0</accession>
<reference evidence="2" key="1">
    <citation type="journal article" date="2015" name="Nature">
        <title>Complex archaea that bridge the gap between prokaryotes and eukaryotes.</title>
        <authorList>
            <person name="Spang A."/>
            <person name="Saw J.H."/>
            <person name="Jorgensen S.L."/>
            <person name="Zaremba-Niedzwiedzka K."/>
            <person name="Martijn J."/>
            <person name="Lind A.E."/>
            <person name="van Eijk R."/>
            <person name="Schleper C."/>
            <person name="Guy L."/>
            <person name="Ettema T.J."/>
        </authorList>
    </citation>
    <scope>NUCLEOTIDE SEQUENCE</scope>
</reference>
<dbReference type="SUPFAM" id="SSF56300">
    <property type="entry name" value="Metallo-dependent phosphatases"/>
    <property type="match status" value="1"/>
</dbReference>
<name>A0A0F9F0G0_9ZZZZ</name>
<proteinExistence type="predicted"/>
<dbReference type="AlphaFoldDB" id="A0A0F9F0G0"/>
<dbReference type="Pfam" id="PF00149">
    <property type="entry name" value="Metallophos"/>
    <property type="match status" value="1"/>
</dbReference>
<evidence type="ECO:0000313" key="2">
    <source>
        <dbReference type="EMBL" id="KKL44582.1"/>
    </source>
</evidence>
<evidence type="ECO:0000259" key="1">
    <source>
        <dbReference type="Pfam" id="PF00149"/>
    </source>
</evidence>
<comment type="caution">
    <text evidence="2">The sequence shown here is derived from an EMBL/GenBank/DDBJ whole genome shotgun (WGS) entry which is preliminary data.</text>
</comment>
<dbReference type="Gene3D" id="3.60.21.10">
    <property type="match status" value="1"/>
</dbReference>
<organism evidence="2">
    <name type="scientific">marine sediment metagenome</name>
    <dbReference type="NCBI Taxonomy" id="412755"/>
    <lineage>
        <taxon>unclassified sequences</taxon>
        <taxon>metagenomes</taxon>
        <taxon>ecological metagenomes</taxon>
    </lineage>
</organism>
<dbReference type="GO" id="GO:0016787">
    <property type="term" value="F:hydrolase activity"/>
    <property type="evidence" value="ECO:0007669"/>
    <property type="project" value="InterPro"/>
</dbReference>
<sequence>MKILHISDFHFGNSSLQQDTIYPTIPDDFLYKTKKFMKTELELPDLVIFTGDLISNGKIADLKSPIILDFLKYFTQNNIPIL</sequence>
<dbReference type="InterPro" id="IPR004843">
    <property type="entry name" value="Calcineurin-like_PHP"/>
</dbReference>
<protein>
    <recommendedName>
        <fullName evidence="1">Calcineurin-like phosphoesterase domain-containing protein</fullName>
    </recommendedName>
</protein>
<dbReference type="EMBL" id="LAZR01034705">
    <property type="protein sequence ID" value="KKL44582.1"/>
    <property type="molecule type" value="Genomic_DNA"/>
</dbReference>